<accession>A0A8G2F1G8</accession>
<evidence type="ECO:0000313" key="2">
    <source>
        <dbReference type="Proteomes" id="UP000198615"/>
    </source>
</evidence>
<keyword evidence="2" id="KW-1185">Reference proteome</keyword>
<dbReference type="Proteomes" id="UP000198615">
    <property type="component" value="Unassembled WGS sequence"/>
</dbReference>
<proteinExistence type="predicted"/>
<dbReference type="AlphaFoldDB" id="A0A8G2F1G8"/>
<gene>
    <name evidence="1" type="ORF">SAMN05660686_00499</name>
</gene>
<name>A0A8G2F1G8_9PROT</name>
<dbReference type="EMBL" id="FNBW01000001">
    <property type="protein sequence ID" value="SDF15816.1"/>
    <property type="molecule type" value="Genomic_DNA"/>
</dbReference>
<comment type="caution">
    <text evidence="1">The sequence shown here is derived from an EMBL/GenBank/DDBJ whole genome shotgun (WGS) entry which is preliminary data.</text>
</comment>
<organism evidence="1 2">
    <name type="scientific">Thalassobaculum litoreum DSM 18839</name>
    <dbReference type="NCBI Taxonomy" id="1123362"/>
    <lineage>
        <taxon>Bacteria</taxon>
        <taxon>Pseudomonadati</taxon>
        <taxon>Pseudomonadota</taxon>
        <taxon>Alphaproteobacteria</taxon>
        <taxon>Rhodospirillales</taxon>
        <taxon>Thalassobaculaceae</taxon>
        <taxon>Thalassobaculum</taxon>
    </lineage>
</organism>
<reference evidence="1 2" key="1">
    <citation type="submission" date="2016-10" db="EMBL/GenBank/DDBJ databases">
        <authorList>
            <person name="Varghese N."/>
            <person name="Submissions S."/>
        </authorList>
    </citation>
    <scope>NUCLEOTIDE SEQUENCE [LARGE SCALE GENOMIC DNA]</scope>
    <source>
        <strain evidence="1 2">DSM 18839</strain>
    </source>
</reference>
<evidence type="ECO:0008006" key="3">
    <source>
        <dbReference type="Google" id="ProtNLM"/>
    </source>
</evidence>
<dbReference type="RefSeq" id="WP_093147876.1">
    <property type="nucleotide sequence ID" value="NZ_FNBW01000001.1"/>
</dbReference>
<evidence type="ECO:0000313" key="1">
    <source>
        <dbReference type="EMBL" id="SDF15816.1"/>
    </source>
</evidence>
<protein>
    <recommendedName>
        <fullName evidence="3">Phage tail tube protein, GTA-gp10</fullName>
    </recommendedName>
</protein>
<sequence length="116" mass="11848">MTTKKATAPKTTPAAGHPLTLNGETVMLVPTARAMMDISQAFGGLVPAIQRVQAFDVNAVGGIIHIALGRPRTNAKMVEKTVAEVCAGDLTEATVAAAGYLSDAMSGKSEAQKPAA</sequence>